<sequence>MVRKALGGLMTIRCFDFNLFLNQKEQTTTRKQHKAGASPPF</sequence>
<protein>
    <submittedName>
        <fullName evidence="1">Uncharacterized protein</fullName>
    </submittedName>
</protein>
<dbReference type="RefSeq" id="YP_010770176.1">
    <property type="nucleotide sequence ID" value="NC_074186.1"/>
</dbReference>
<accession>A0A8S5L3P4</accession>
<feature type="non-terminal residue" evidence="1">
    <location>
        <position position="41"/>
    </location>
</feature>
<dbReference type="EMBL" id="BK014059">
    <property type="protein sequence ID" value="DAD52289.1"/>
    <property type="molecule type" value="Genomic_RNA"/>
</dbReference>
<evidence type="ECO:0000313" key="2">
    <source>
        <dbReference type="Proteomes" id="UP000676394"/>
    </source>
</evidence>
<name>A0A8S5L3P4_9VIRU</name>
<evidence type="ECO:0000313" key="1">
    <source>
        <dbReference type="EMBL" id="DAD52289.1"/>
    </source>
</evidence>
<keyword evidence="2" id="KW-1185">Reference proteome</keyword>
<reference evidence="1" key="1">
    <citation type="submission" date="2020-09" db="EMBL/GenBank/DDBJ databases">
        <title>Leviviricetes taxonomy.</title>
        <authorList>
            <person name="Stockdale S.R."/>
            <person name="Callanan J."/>
            <person name="Adriaenssens E.M."/>
            <person name="Kuhn J.H."/>
            <person name="Rumnieks J."/>
            <person name="Shkoporov A."/>
            <person name="Draper L.A."/>
            <person name="Ross P."/>
            <person name="Hill C."/>
        </authorList>
    </citation>
    <scope>NUCLEOTIDE SEQUENCE</scope>
</reference>
<gene>
    <name evidence="1" type="primary">SRR6960799_7_4</name>
</gene>
<dbReference type="GeneID" id="80399410"/>
<dbReference type="KEGG" id="vg:80399410"/>
<proteinExistence type="predicted"/>
<organism evidence="1 2">
    <name type="scientific">ssRNA phage SRR6960799_7</name>
    <dbReference type="NCBI Taxonomy" id="2786603"/>
    <lineage>
        <taxon>Viruses</taxon>
        <taxon>Riboviria</taxon>
        <taxon>Orthornavirae</taxon>
        <taxon>Lenarviricota</taxon>
        <taxon>Leviviricetes</taxon>
        <taxon>Timlovirales</taxon>
        <taxon>Blumeviridae</taxon>
        <taxon>Kemiovirus</taxon>
        <taxon>Kemiovirus caenivicinum</taxon>
    </lineage>
</organism>
<dbReference type="Proteomes" id="UP000676394">
    <property type="component" value="Segment"/>
</dbReference>